<evidence type="ECO:0000313" key="4">
    <source>
        <dbReference type="EMBL" id="CAL5130368.1"/>
    </source>
</evidence>
<comment type="caution">
    <text evidence="4">The sequence shown here is derived from an EMBL/GenBank/DDBJ whole genome shotgun (WGS) entry which is preliminary data.</text>
</comment>
<dbReference type="SMART" id="SM00054">
    <property type="entry name" value="EFh"/>
    <property type="match status" value="4"/>
</dbReference>
<dbReference type="InterPro" id="IPR002048">
    <property type="entry name" value="EF_hand_dom"/>
</dbReference>
<name>A0AAV2T1U4_CALDB</name>
<evidence type="ECO:0000259" key="3">
    <source>
        <dbReference type="PROSITE" id="PS50222"/>
    </source>
</evidence>
<organism evidence="4 5">
    <name type="scientific">Calicophoron daubneyi</name>
    <name type="common">Rumen fluke</name>
    <name type="synonym">Paramphistomum daubneyi</name>
    <dbReference type="NCBI Taxonomy" id="300641"/>
    <lineage>
        <taxon>Eukaryota</taxon>
        <taxon>Metazoa</taxon>
        <taxon>Spiralia</taxon>
        <taxon>Lophotrochozoa</taxon>
        <taxon>Platyhelminthes</taxon>
        <taxon>Trematoda</taxon>
        <taxon>Digenea</taxon>
        <taxon>Plagiorchiida</taxon>
        <taxon>Pronocephalata</taxon>
        <taxon>Paramphistomoidea</taxon>
        <taxon>Paramphistomidae</taxon>
        <taxon>Calicophoron</taxon>
    </lineage>
</organism>
<dbReference type="Proteomes" id="UP001497525">
    <property type="component" value="Unassembled WGS sequence"/>
</dbReference>
<accession>A0AAV2T1U4</accession>
<dbReference type="GO" id="GO:0005509">
    <property type="term" value="F:calcium ion binding"/>
    <property type="evidence" value="ECO:0007669"/>
    <property type="project" value="InterPro"/>
</dbReference>
<dbReference type="Pfam" id="PF13499">
    <property type="entry name" value="EF-hand_7"/>
    <property type="match status" value="2"/>
</dbReference>
<evidence type="ECO:0000256" key="2">
    <source>
        <dbReference type="ARBA" id="ARBA00022837"/>
    </source>
</evidence>
<reference evidence="4" key="1">
    <citation type="submission" date="2024-06" db="EMBL/GenBank/DDBJ databases">
        <authorList>
            <person name="Liu X."/>
            <person name="Lenzi L."/>
            <person name="Haldenby T S."/>
            <person name="Uol C."/>
        </authorList>
    </citation>
    <scope>NUCLEOTIDE SEQUENCE</scope>
</reference>
<feature type="domain" description="EF-hand" evidence="3">
    <location>
        <begin position="419"/>
        <end position="451"/>
    </location>
</feature>
<evidence type="ECO:0000313" key="5">
    <source>
        <dbReference type="Proteomes" id="UP001497525"/>
    </source>
</evidence>
<dbReference type="InterPro" id="IPR011992">
    <property type="entry name" value="EF-hand-dom_pair"/>
</dbReference>
<dbReference type="CDD" id="cd00051">
    <property type="entry name" value="EFh"/>
    <property type="match status" value="1"/>
</dbReference>
<gene>
    <name evidence="4" type="ORF">CDAUBV1_LOCUS1982</name>
</gene>
<sequence length="451" mass="51158">MNLTQPASGLEALNLLTLRQGPSEADGETSRPSFDRTYHLDPSKTVIAQTRYDLLNRSLLVPSSPSSRARPHSMIDIRGKNFVGVYQIPISVQPVARVSTECVFRPDHSSRSRLPSLQSIRSNLGKSSNRSEVLTVSAPSIVAILDGPDPLDKPVCLCKHYGAEWEDCRIIIQCFALTDQKRVHRTAKYGCPPKNRLKSMHTPFSQDSQGSTPYSLSANGDNNNTFSWDRTGSVHNRPRSILAKSVRLSIVPLNPIYKRKLGSRSSSSSNRFSWSVRIPQRLPRPGHNQWKKRLLQRMAFKIDDFVIQEDQVKYAKDVFKKYDKRGQDKISTTDLGPAIRALNMKVKPDTLKEWADEVDTDATGLIDFNGFLICYGKSLQEEQDERDLRDAFRVLDKNKKGEIDVEDLRWILKELGDDLTEEEIDDMIRDTDTDGSGFVDFDEFYKLMTSE</sequence>
<dbReference type="Gene3D" id="1.10.238.10">
    <property type="entry name" value="EF-hand"/>
    <property type="match status" value="2"/>
</dbReference>
<feature type="domain" description="EF-hand" evidence="3">
    <location>
        <begin position="383"/>
        <end position="418"/>
    </location>
</feature>
<dbReference type="InterPro" id="IPR018247">
    <property type="entry name" value="EF_Hand_1_Ca_BS"/>
</dbReference>
<dbReference type="SUPFAM" id="SSF47473">
    <property type="entry name" value="EF-hand"/>
    <property type="match status" value="1"/>
</dbReference>
<dbReference type="EMBL" id="CAXLJL010000063">
    <property type="protein sequence ID" value="CAL5130368.1"/>
    <property type="molecule type" value="Genomic_DNA"/>
</dbReference>
<dbReference type="PROSITE" id="PS00018">
    <property type="entry name" value="EF_HAND_1"/>
    <property type="match status" value="1"/>
</dbReference>
<dbReference type="PANTHER" id="PTHR23048:SF0">
    <property type="entry name" value="CALMODULIN LIKE 3"/>
    <property type="match status" value="1"/>
</dbReference>
<protein>
    <recommendedName>
        <fullName evidence="3">EF-hand domain-containing protein</fullName>
    </recommendedName>
</protein>
<dbReference type="PROSITE" id="PS50222">
    <property type="entry name" value="EF_HAND_2"/>
    <property type="match status" value="3"/>
</dbReference>
<dbReference type="PANTHER" id="PTHR23048">
    <property type="entry name" value="MYOSIN LIGHT CHAIN 1, 3"/>
    <property type="match status" value="1"/>
</dbReference>
<dbReference type="FunFam" id="1.10.238.10:FF:000001">
    <property type="entry name" value="Calmodulin 1"/>
    <property type="match status" value="1"/>
</dbReference>
<feature type="domain" description="EF-hand" evidence="3">
    <location>
        <begin position="310"/>
        <end position="345"/>
    </location>
</feature>
<keyword evidence="2" id="KW-0106">Calcium</keyword>
<keyword evidence="1" id="KW-0677">Repeat</keyword>
<proteinExistence type="predicted"/>
<dbReference type="GO" id="GO:0016460">
    <property type="term" value="C:myosin II complex"/>
    <property type="evidence" value="ECO:0007669"/>
    <property type="project" value="TreeGrafter"/>
</dbReference>
<dbReference type="InterPro" id="IPR050230">
    <property type="entry name" value="CALM/Myosin/TropC-like"/>
</dbReference>
<dbReference type="AlphaFoldDB" id="A0AAV2T1U4"/>
<evidence type="ECO:0000256" key="1">
    <source>
        <dbReference type="ARBA" id="ARBA00022737"/>
    </source>
</evidence>